<dbReference type="AlphaFoldDB" id="A0A031LN80"/>
<gene>
    <name evidence="1" type="ORF">CM19_09175</name>
</gene>
<dbReference type="SUPFAM" id="SSF89550">
    <property type="entry name" value="PHP domain-like"/>
    <property type="match status" value="1"/>
</dbReference>
<organism evidence="1 2">
    <name type="scientific">Candidatus Acidianus copahuensis</name>
    <dbReference type="NCBI Taxonomy" id="1160895"/>
    <lineage>
        <taxon>Archaea</taxon>
        <taxon>Thermoproteota</taxon>
        <taxon>Thermoprotei</taxon>
        <taxon>Sulfolobales</taxon>
        <taxon>Sulfolobaceae</taxon>
        <taxon>Acidianus</taxon>
    </lineage>
</organism>
<name>A0A031LN80_9CREN</name>
<comment type="caution">
    <text evidence="1">The sequence shown here is derived from an EMBL/GenBank/DDBJ whole genome shotgun (WGS) entry which is preliminary data.</text>
</comment>
<protein>
    <submittedName>
        <fullName evidence="1">RNase P subunit p30</fullName>
    </submittedName>
</protein>
<dbReference type="Proteomes" id="UP000024332">
    <property type="component" value="Unassembled WGS sequence"/>
</dbReference>
<sequence>MLIELCLNNRNLITYAKELGYTRSIVEGIKGRNSRLTFTAKNRQQIFENVKRSSGFRLRVCKPLTKDALRYAIINDSIDFISIDDSNFFLLKKSMLNLIRQKTKPVEISLSSSSNVIFKAIRFGYKWIDNLVFSSCAKDFNELWPPLSKINYLIIHGADEEMALYWTYVTPAVSLNDSDDF</sequence>
<dbReference type="Gene3D" id="3.20.20.140">
    <property type="entry name" value="Metal-dependent hydrolases"/>
    <property type="match status" value="1"/>
</dbReference>
<dbReference type="InterPro" id="IPR016195">
    <property type="entry name" value="Pol/histidinol_Pase-like"/>
</dbReference>
<evidence type="ECO:0000313" key="1">
    <source>
        <dbReference type="EMBL" id="EZQ03880.1"/>
    </source>
</evidence>
<keyword evidence="2" id="KW-1185">Reference proteome</keyword>
<proteinExistence type="predicted"/>
<dbReference type="STRING" id="1160895.CM19_09175"/>
<dbReference type="EMBL" id="JFZT01000047">
    <property type="protein sequence ID" value="EZQ03880.1"/>
    <property type="molecule type" value="Genomic_DNA"/>
</dbReference>
<evidence type="ECO:0000313" key="2">
    <source>
        <dbReference type="Proteomes" id="UP000024332"/>
    </source>
</evidence>
<reference evidence="1 2" key="1">
    <citation type="submission" date="2014-03" db="EMBL/GenBank/DDBJ databases">
        <title>Draft genome sequence of the novel thermoacidophilic archaea Acidianus copahuensis ALE1 strain, isolated from Copahue volcanic area in Neuquen Argentina.</title>
        <authorList>
            <person name="Urbieta M.S."/>
            <person name="Rascovan N."/>
            <person name="Castro C."/>
            <person name="Revale S."/>
            <person name="Giaveno M.A."/>
            <person name="Vazquez M.P."/>
            <person name="Donati E.R."/>
        </authorList>
    </citation>
    <scope>NUCLEOTIDE SEQUENCE [LARGE SCALE GENOMIC DNA]</scope>
    <source>
        <strain evidence="1 2">ALE1</strain>
    </source>
</reference>
<accession>A0A031LN80</accession>